<sequence>MNERTKIWLGEWILEDIKKEPVRPHLLKTGRWREQKIEFRRKPLEKMPFWYRWQTHALARYIETNYMWLLKRSCEDTPMQWALWLGHIYFKPGQTQDFEEILDRQSDAYHWGLDY</sequence>
<reference evidence="1 2" key="1">
    <citation type="journal article" date="2020" name="Microb. Ecol.">
        <title>Ecogenomics of the Marine Benthic Filamentous Cyanobacterium Adonisia.</title>
        <authorList>
            <person name="Walter J.M."/>
            <person name="Coutinho F.H."/>
            <person name="Leomil L."/>
            <person name="Hargreaves P.I."/>
            <person name="Campeao M.E."/>
            <person name="Vieira V.V."/>
            <person name="Silva B.S."/>
            <person name="Fistarol G.O."/>
            <person name="Salomon P.S."/>
            <person name="Sawabe T."/>
            <person name="Mino S."/>
            <person name="Hosokawa M."/>
            <person name="Miyashita H."/>
            <person name="Maruyama F."/>
            <person name="van Verk M.C."/>
            <person name="Dutilh B.E."/>
            <person name="Thompson C.C."/>
            <person name="Thompson F.L."/>
        </authorList>
    </citation>
    <scope>NUCLEOTIDE SEQUENCE [LARGE SCALE GENOMIC DNA]</scope>
    <source>
        <strain evidence="1 2">CCMR0082</strain>
    </source>
</reference>
<comment type="caution">
    <text evidence="1">The sequence shown here is derived from an EMBL/GenBank/DDBJ whole genome shotgun (WGS) entry which is preliminary data.</text>
</comment>
<dbReference type="Proteomes" id="UP000473574">
    <property type="component" value="Unassembled WGS sequence"/>
</dbReference>
<organism evidence="1 2">
    <name type="scientific">Adonisia turfae CCMR0082</name>
    <dbReference type="NCBI Taxonomy" id="2304604"/>
    <lineage>
        <taxon>Bacteria</taxon>
        <taxon>Bacillati</taxon>
        <taxon>Cyanobacteriota</taxon>
        <taxon>Adonisia</taxon>
        <taxon>Adonisia turfae</taxon>
    </lineage>
</organism>
<accession>A0A6M0SCB6</accession>
<dbReference type="RefSeq" id="WP_163666871.1">
    <property type="nucleotide sequence ID" value="NZ_QZCE01000002.1"/>
</dbReference>
<name>A0A6M0SCB6_9CYAN</name>
<evidence type="ECO:0000313" key="1">
    <source>
        <dbReference type="EMBL" id="NEZ65631.1"/>
    </source>
</evidence>
<gene>
    <name evidence="1" type="ORF">D0962_23220</name>
</gene>
<evidence type="ECO:0000313" key="2">
    <source>
        <dbReference type="Proteomes" id="UP000473574"/>
    </source>
</evidence>
<proteinExistence type="predicted"/>
<protein>
    <submittedName>
        <fullName evidence="1">Uncharacterized protein</fullName>
    </submittedName>
</protein>
<dbReference type="AlphaFoldDB" id="A0A6M0SCB6"/>
<dbReference type="EMBL" id="QZCE01000002">
    <property type="protein sequence ID" value="NEZ65631.1"/>
    <property type="molecule type" value="Genomic_DNA"/>
</dbReference>